<organism evidence="1 2">
    <name type="scientific">Electrophorus voltai</name>
    <dbReference type="NCBI Taxonomy" id="2609070"/>
    <lineage>
        <taxon>Eukaryota</taxon>
        <taxon>Metazoa</taxon>
        <taxon>Chordata</taxon>
        <taxon>Craniata</taxon>
        <taxon>Vertebrata</taxon>
        <taxon>Euteleostomi</taxon>
        <taxon>Actinopterygii</taxon>
        <taxon>Neopterygii</taxon>
        <taxon>Teleostei</taxon>
        <taxon>Ostariophysi</taxon>
        <taxon>Gymnotiformes</taxon>
        <taxon>Gymnotoidei</taxon>
        <taxon>Gymnotidae</taxon>
        <taxon>Electrophorus</taxon>
    </lineage>
</organism>
<dbReference type="Proteomes" id="UP001239994">
    <property type="component" value="Unassembled WGS sequence"/>
</dbReference>
<sequence>MLGLWFRGVFYFSSKTGGFVKVMGLLCDWWRKASHRTDRDVKCLAANVNPAGILDVIDYFDRPGGAYAEGAYANANTYAYGFTDKPGKRIPKAVAIAEAGVGRARAAWSFFEAEAKGPNASATAQANILGASAIARAEVASASASAGPLKVTAGLGVDTGVRVGLGGAEVKLLGTGIKADETGVGVSVLGSGVSCAIM</sequence>
<comment type="caution">
    <text evidence="1">The sequence shown here is derived from an EMBL/GenBank/DDBJ whole genome shotgun (WGS) entry which is preliminary data.</text>
</comment>
<dbReference type="EMBL" id="JAROKS010000017">
    <property type="protein sequence ID" value="KAK1793769.1"/>
    <property type="molecule type" value="Genomic_DNA"/>
</dbReference>
<evidence type="ECO:0000313" key="1">
    <source>
        <dbReference type="EMBL" id="KAK1793769.1"/>
    </source>
</evidence>
<gene>
    <name evidence="1" type="ORF">P4O66_001503</name>
</gene>
<accession>A0AAD8Z722</accession>
<dbReference type="AlphaFoldDB" id="A0AAD8Z722"/>
<name>A0AAD8Z722_9TELE</name>
<proteinExistence type="predicted"/>
<evidence type="ECO:0000313" key="2">
    <source>
        <dbReference type="Proteomes" id="UP001239994"/>
    </source>
</evidence>
<keyword evidence="2" id="KW-1185">Reference proteome</keyword>
<protein>
    <submittedName>
        <fullName evidence="1">Uncharacterized protein</fullName>
    </submittedName>
</protein>
<reference evidence="1" key="1">
    <citation type="submission" date="2023-03" db="EMBL/GenBank/DDBJ databases">
        <title>Electrophorus voltai genome.</title>
        <authorList>
            <person name="Bian C."/>
        </authorList>
    </citation>
    <scope>NUCLEOTIDE SEQUENCE</scope>
    <source>
        <strain evidence="1">CB-2022</strain>
        <tissue evidence="1">Muscle</tissue>
    </source>
</reference>